<dbReference type="EMBL" id="CP033433">
    <property type="protein sequence ID" value="AYQ74585.1"/>
    <property type="molecule type" value="Genomic_DNA"/>
</dbReference>
<feature type="transmembrane region" description="Helical" evidence="1">
    <location>
        <begin position="170"/>
        <end position="187"/>
    </location>
</feature>
<feature type="transmembrane region" description="Helical" evidence="1">
    <location>
        <begin position="109"/>
        <end position="129"/>
    </location>
</feature>
<proteinExistence type="predicted"/>
<evidence type="ECO:0000313" key="3">
    <source>
        <dbReference type="Proteomes" id="UP000269097"/>
    </source>
</evidence>
<feature type="transmembrane region" description="Helical" evidence="1">
    <location>
        <begin position="12"/>
        <end position="34"/>
    </location>
</feature>
<feature type="transmembrane region" description="Helical" evidence="1">
    <location>
        <begin position="422"/>
        <end position="443"/>
    </location>
</feature>
<keyword evidence="1" id="KW-0472">Membrane</keyword>
<evidence type="ECO:0000313" key="2">
    <source>
        <dbReference type="EMBL" id="AYQ74585.1"/>
    </source>
</evidence>
<evidence type="ECO:0008006" key="4">
    <source>
        <dbReference type="Google" id="ProtNLM"/>
    </source>
</evidence>
<feature type="transmembrane region" description="Helical" evidence="1">
    <location>
        <begin position="79"/>
        <end position="97"/>
    </location>
</feature>
<dbReference type="RefSeq" id="WP_123042666.1">
    <property type="nucleotide sequence ID" value="NZ_CP033433.1"/>
</dbReference>
<name>A0A3G3K207_9BACL</name>
<accession>A0A3G3K207</accession>
<dbReference type="KEGG" id="coh:EAV92_19640"/>
<organism evidence="2 3">
    <name type="scientific">Cohnella candidum</name>
    <dbReference type="NCBI Taxonomy" id="2674991"/>
    <lineage>
        <taxon>Bacteria</taxon>
        <taxon>Bacillati</taxon>
        <taxon>Bacillota</taxon>
        <taxon>Bacilli</taxon>
        <taxon>Bacillales</taxon>
        <taxon>Paenibacillaceae</taxon>
        <taxon>Cohnella</taxon>
    </lineage>
</organism>
<feature type="transmembrane region" description="Helical" evidence="1">
    <location>
        <begin position="141"/>
        <end position="163"/>
    </location>
</feature>
<keyword evidence="1" id="KW-0812">Transmembrane</keyword>
<sequence>MFFRKYEIRVYIAWIAALAAIGLAIWLLMTPPFIGVADNGDFSRLMRITGFRYLDPQETYADRYFAFAHQYFGYKSNWGSAYVTTQILLLAVIGWIARIFNDQVFDIRWFGAVYTLLLASAVYLIIRYIPSNPGRKFATGLAAAVTALILLFVFGDVGYLAYFQSFFGEPYALLGMLLAIASAFALASKDQPTGRLLALFVIASLAVATSKIQNAPLGFAFALLAWRMFSLREDRRWHRQVLTGISVLLVSSVLMIVAAPSGLKHINLYQSIFFGVLKGSPDVSRDMKELGIPEKYAVLAGTNFYQKGTAIPQNDPELEREVLLKLSHKDIALYYLRHPGRFVEKLERASANAMFIRPYYLGNYDQSAGKQRGAVSHTFSGWSDWKAHRMPNTLGWFAGFYLIYFAALIVWWLRSRSNRVRLGLETMAAVGLAGVFSAVVPILGDGEADLGKHLFMFSACFDMMVVSAAGAVLYGAVRMIARSRVS</sequence>
<feature type="transmembrane region" description="Helical" evidence="1">
    <location>
        <begin position="199"/>
        <end position="229"/>
    </location>
</feature>
<protein>
    <recommendedName>
        <fullName evidence="4">Glycosyltransferase RgtA/B/C/D-like domain-containing protein</fullName>
    </recommendedName>
</protein>
<evidence type="ECO:0000256" key="1">
    <source>
        <dbReference type="SAM" id="Phobius"/>
    </source>
</evidence>
<reference evidence="2 3" key="1">
    <citation type="submission" date="2018-10" db="EMBL/GenBank/DDBJ databases">
        <title>Genome Sequence of Cohnella sp.</title>
        <authorList>
            <person name="Srinivasan S."/>
            <person name="Kim M.K."/>
        </authorList>
    </citation>
    <scope>NUCLEOTIDE SEQUENCE [LARGE SCALE GENOMIC DNA]</scope>
    <source>
        <strain evidence="2 3">18JY8-7</strain>
    </source>
</reference>
<dbReference type="Proteomes" id="UP000269097">
    <property type="component" value="Chromosome"/>
</dbReference>
<keyword evidence="3" id="KW-1185">Reference proteome</keyword>
<feature type="transmembrane region" description="Helical" evidence="1">
    <location>
        <begin position="241"/>
        <end position="259"/>
    </location>
</feature>
<gene>
    <name evidence="2" type="ORF">EAV92_19640</name>
</gene>
<feature type="transmembrane region" description="Helical" evidence="1">
    <location>
        <begin position="394"/>
        <end position="413"/>
    </location>
</feature>
<dbReference type="AlphaFoldDB" id="A0A3G3K207"/>
<keyword evidence="1" id="KW-1133">Transmembrane helix</keyword>
<feature type="transmembrane region" description="Helical" evidence="1">
    <location>
        <begin position="455"/>
        <end position="477"/>
    </location>
</feature>